<evidence type="ECO:0000313" key="2">
    <source>
        <dbReference type="Proteomes" id="UP000831195"/>
    </source>
</evidence>
<dbReference type="Proteomes" id="UP000831195">
    <property type="component" value="Segment"/>
</dbReference>
<evidence type="ECO:0000313" key="1">
    <source>
        <dbReference type="EMBL" id="UBZ25547.1"/>
    </source>
</evidence>
<gene>
    <name evidence="1" type="ORF">CcNV_062</name>
</gene>
<name>A0AAE8Y2E5_9VIRU</name>
<protein>
    <submittedName>
        <fullName evidence="1">Uncharacterized protein</fullName>
    </submittedName>
</protein>
<organism evidence="1 2">
    <name type="scientific">Crangon crangon nudivirus</name>
    <dbReference type="NCBI Taxonomy" id="2880838"/>
    <lineage>
        <taxon>Viruses</taxon>
        <taxon>Viruses incertae sedis</taxon>
        <taxon>Naldaviricetes</taxon>
        <taxon>Lefavirales</taxon>
        <taxon>Nudiviridae</taxon>
        <taxon>Gammanudivirus</taxon>
        <taxon>Gammanudivirus cracrangonis</taxon>
    </lineage>
</organism>
<dbReference type="EMBL" id="MZ311577">
    <property type="protein sequence ID" value="UBZ25547.1"/>
    <property type="molecule type" value="Genomic_DNA"/>
</dbReference>
<sequence length="125" mass="14404">MQVVISQYNYKSMQDITIVLTHKDIKSIAQSDITADLIPYTDNEIPRAITKRGVSVYHTQPETIVCIISYDALYRLIKHLGTLSPKSIKIVAYNLYDYVLTDLLQFFINALETICVEKLIFIWES</sequence>
<keyword evidence="2" id="KW-1185">Reference proteome</keyword>
<accession>A0AAE8Y2E5</accession>
<reference evidence="1" key="1">
    <citation type="journal article" date="2021" name="Viruses">
        <title>Identification and Full Characterisation of Two Novel Crustacean Infecting Members of the Family Nudiviridae Provides Support for Two Subfamilies.</title>
        <authorList>
            <person name="Bateman K.S."/>
            <person name="Kerr R."/>
            <person name="Stentiford G.D."/>
            <person name="Bean T.P."/>
            <person name="Hooper C."/>
            <person name="Van Eynde B."/>
            <person name="Delbare D."/>
            <person name="Bojko J."/>
            <person name="Christiaens O."/>
            <person name="Taning C.N.T."/>
            <person name="Smagghe G."/>
            <person name="van Oers M.M."/>
            <person name="van Aerle R."/>
        </authorList>
    </citation>
    <scope>NUCLEOTIDE SEQUENCE</scope>
    <source>
        <strain evidence="1">AN1</strain>
    </source>
</reference>
<proteinExistence type="predicted"/>